<comment type="caution">
    <text evidence="1">The sequence shown here is derived from an EMBL/GenBank/DDBJ whole genome shotgun (WGS) entry which is preliminary data.</text>
</comment>
<accession>A0A8E2QAY6</accession>
<evidence type="ECO:0000313" key="2">
    <source>
        <dbReference type="Proteomes" id="UP000235881"/>
    </source>
</evidence>
<dbReference type="EMBL" id="POUK01000006">
    <property type="protein sequence ID" value="PNF75438.1"/>
    <property type="molecule type" value="Genomic_DNA"/>
</dbReference>
<organism evidence="1 2">
    <name type="scientific">Stutzerimonas degradans</name>
    <dbReference type="NCBI Taxonomy" id="2968968"/>
    <lineage>
        <taxon>Bacteria</taxon>
        <taxon>Pseudomonadati</taxon>
        <taxon>Pseudomonadota</taxon>
        <taxon>Gammaproteobacteria</taxon>
        <taxon>Pseudomonadales</taxon>
        <taxon>Pseudomonadaceae</taxon>
        <taxon>Stutzerimonas</taxon>
    </lineage>
</organism>
<evidence type="ECO:0008006" key="3">
    <source>
        <dbReference type="Google" id="ProtNLM"/>
    </source>
</evidence>
<dbReference type="PANTHER" id="PTHR39600">
    <property type="entry name" value="PEPTIDASE INHIBITOR I78 FAMILY PROTEIN"/>
    <property type="match status" value="1"/>
</dbReference>
<sequence length="66" mass="7521">MCDSQHVQHLLGRIATPQLLEQARELAGAQSARLLRPDQVVTLEYDSRRLNIHTDKNLKIQRLTCG</sequence>
<protein>
    <recommendedName>
        <fullName evidence="3">Peptidase inhibitor I78 family protein</fullName>
    </recommendedName>
</protein>
<dbReference type="Proteomes" id="UP000235881">
    <property type="component" value="Unassembled WGS sequence"/>
</dbReference>
<gene>
    <name evidence="1" type="ORF">CXK95_15445</name>
</gene>
<dbReference type="InterPro" id="IPR021719">
    <property type="entry name" value="Prot_inh_I78"/>
</dbReference>
<dbReference type="Gene3D" id="3.30.10.10">
    <property type="entry name" value="Trypsin Inhibitor V, subunit A"/>
    <property type="match status" value="1"/>
</dbReference>
<evidence type="ECO:0000313" key="1">
    <source>
        <dbReference type="EMBL" id="PNF75438.1"/>
    </source>
</evidence>
<dbReference type="PANTHER" id="PTHR39600:SF1">
    <property type="entry name" value="PEPTIDASE INHIBITOR I78 FAMILY PROTEIN"/>
    <property type="match status" value="1"/>
</dbReference>
<dbReference type="AlphaFoldDB" id="A0A8E2QAY6"/>
<reference evidence="1 2" key="1">
    <citation type="submission" date="2018-01" db="EMBL/GenBank/DDBJ databases">
        <title>Denitrification phenotypes of diverse strains of Pseudomonas stutzeri.</title>
        <authorList>
            <person name="Milligan D.A."/>
            <person name="Bergaust L."/>
            <person name="Bakken L.R."/>
            <person name="Frostegard A."/>
        </authorList>
    </citation>
    <scope>NUCLEOTIDE SEQUENCE [LARGE SCALE GENOMIC DNA]</scope>
    <source>
        <strain evidence="1 2">DSM 50238</strain>
    </source>
</reference>
<name>A0A8E2QAY6_9GAMM</name>
<proteinExistence type="predicted"/>
<dbReference type="Pfam" id="PF11720">
    <property type="entry name" value="Inhibitor_I78"/>
    <property type="match status" value="1"/>
</dbReference>
<keyword evidence="2" id="KW-1185">Reference proteome</keyword>